<evidence type="ECO:0000313" key="1">
    <source>
        <dbReference type="EMBL" id="MCV9386185.1"/>
    </source>
</evidence>
<reference evidence="1 2" key="1">
    <citation type="submission" date="2022-10" db="EMBL/GenBank/DDBJ databases">
        <title>Comparative genomics and taxonomic characterization of three novel marine species of genus Reichenbachiella exhibiting antioxidant and polysaccharide degradation activities.</title>
        <authorList>
            <person name="Muhammad N."/>
            <person name="Lee Y.-J."/>
            <person name="Ko J."/>
            <person name="Kim S.-G."/>
        </authorList>
    </citation>
    <scope>NUCLEOTIDE SEQUENCE [LARGE SCALE GENOMIC DNA]</scope>
    <source>
        <strain evidence="1 2">ABR2-5</strain>
    </source>
</reference>
<dbReference type="Proteomes" id="UP001300692">
    <property type="component" value="Unassembled WGS sequence"/>
</dbReference>
<proteinExistence type="predicted"/>
<name>A0ABT3CR58_9BACT</name>
<keyword evidence="2" id="KW-1185">Reference proteome</keyword>
<protein>
    <submittedName>
        <fullName evidence="1">Uncharacterized protein</fullName>
    </submittedName>
</protein>
<evidence type="ECO:0000313" key="2">
    <source>
        <dbReference type="Proteomes" id="UP001300692"/>
    </source>
</evidence>
<sequence>MRSFLIVFVMSSFYLNSCNSPRPKEESEISEPNEPTALEVKVVRPEREDESTTDTSKIGLHPYNIEELPAKWVRLTQTDSIPIIYSTCDGGNRLISIIRKDEGFDLLMHGQQEDYEYNIKDTRITEAGIILIKATWVGSTEEQEFKFTWIDTDNGLGKWETTFHPNYYHVDEFVMEKFEQSFPKVEQPCIECFDPEDCAEMESLKSQ</sequence>
<gene>
    <name evidence="1" type="ORF">N7U62_05890</name>
</gene>
<accession>A0ABT3CR58</accession>
<organism evidence="1 2">
    <name type="scientific">Reichenbachiella ulvae</name>
    <dbReference type="NCBI Taxonomy" id="2980104"/>
    <lineage>
        <taxon>Bacteria</taxon>
        <taxon>Pseudomonadati</taxon>
        <taxon>Bacteroidota</taxon>
        <taxon>Cytophagia</taxon>
        <taxon>Cytophagales</taxon>
        <taxon>Reichenbachiellaceae</taxon>
        <taxon>Reichenbachiella</taxon>
    </lineage>
</organism>
<dbReference type="EMBL" id="JAOYOD010000001">
    <property type="protein sequence ID" value="MCV9386185.1"/>
    <property type="molecule type" value="Genomic_DNA"/>
</dbReference>
<dbReference type="RefSeq" id="WP_264136970.1">
    <property type="nucleotide sequence ID" value="NZ_JAOYOD010000001.1"/>
</dbReference>
<comment type="caution">
    <text evidence="1">The sequence shown here is derived from an EMBL/GenBank/DDBJ whole genome shotgun (WGS) entry which is preliminary data.</text>
</comment>